<evidence type="ECO:0000256" key="6">
    <source>
        <dbReference type="SAM" id="MobiDB-lite"/>
    </source>
</evidence>
<evidence type="ECO:0000313" key="9">
    <source>
        <dbReference type="EMBL" id="SVE78011.1"/>
    </source>
</evidence>
<evidence type="ECO:0000256" key="2">
    <source>
        <dbReference type="ARBA" id="ARBA00020989"/>
    </source>
</evidence>
<organism evidence="10">
    <name type="scientific">Daphnia lumholtzi</name>
    <dbReference type="NCBI Taxonomy" id="42856"/>
    <lineage>
        <taxon>Eukaryota</taxon>
        <taxon>Metazoa</taxon>
        <taxon>Ecdysozoa</taxon>
        <taxon>Arthropoda</taxon>
        <taxon>Crustacea</taxon>
        <taxon>Branchiopoda</taxon>
        <taxon>Diplostraca</taxon>
        <taxon>Cladocera</taxon>
        <taxon>Anomopoda</taxon>
        <taxon>Daphniidae</taxon>
        <taxon>Daphnia</taxon>
    </lineage>
</organism>
<dbReference type="InterPro" id="IPR039294">
    <property type="entry name" value="EIF1AD"/>
</dbReference>
<dbReference type="GO" id="GO:0005634">
    <property type="term" value="C:nucleus"/>
    <property type="evidence" value="ECO:0007669"/>
    <property type="project" value="TreeGrafter"/>
</dbReference>
<evidence type="ECO:0000259" key="7">
    <source>
        <dbReference type="PROSITE" id="PS50832"/>
    </source>
</evidence>
<dbReference type="PROSITE" id="PS50832">
    <property type="entry name" value="S1_IF1_TYPE"/>
    <property type="match status" value="1"/>
</dbReference>
<dbReference type="InterPro" id="IPR006196">
    <property type="entry name" value="RNA-binding_domain_S1_IF1"/>
</dbReference>
<evidence type="ECO:0000256" key="1">
    <source>
        <dbReference type="ARBA" id="ARBA00007340"/>
    </source>
</evidence>
<sequence length="198" mass="22681">MEKLCTVFKNFGPVRSPRPHFILARSKLKKFDMSKTTKRKHVTKEVLDGYVLPAKNQKIVKVLGGKGNNLHEVETSEGEKYLVSMPTKFRKNVWIKRGDYVVIQPIQEGEKVKAEIFAILYDSQIKYIQSQEKWPKEFVLPATADVTCDIRTVDTDDSSKSDDDLFVNTNRPQCVYESTDHSDSDDSSSAQPKDKDYK</sequence>
<dbReference type="InterPro" id="IPR012340">
    <property type="entry name" value="NA-bd_OB-fold"/>
</dbReference>
<feature type="region of interest" description="Disordered" evidence="6">
    <location>
        <begin position="175"/>
        <end position="198"/>
    </location>
</feature>
<dbReference type="SUPFAM" id="SSF50249">
    <property type="entry name" value="Nucleic acid-binding proteins"/>
    <property type="match status" value="1"/>
</dbReference>
<accession>A0A4Y7MA43</accession>
<dbReference type="Pfam" id="PF01176">
    <property type="entry name" value="eIF-1a"/>
    <property type="match status" value="1"/>
</dbReference>
<dbReference type="Gene3D" id="2.40.50.140">
    <property type="entry name" value="Nucleic acid-binding proteins"/>
    <property type="match status" value="1"/>
</dbReference>
<evidence type="ECO:0000256" key="5">
    <source>
        <dbReference type="PROSITE-ProRule" id="PRU00181"/>
    </source>
</evidence>
<protein>
    <recommendedName>
        <fullName evidence="2">Probable RNA-binding protein EIF1AD</fullName>
    </recommendedName>
    <alternativeName>
        <fullName evidence="4">Eukaryotic translation initiation factor 1A domain-containing protein</fullName>
    </alternativeName>
</protein>
<keyword evidence="5" id="KW-0648">Protein biosynthesis</keyword>
<keyword evidence="5" id="KW-0396">Initiation factor</keyword>
<evidence type="ECO:0000313" key="8">
    <source>
        <dbReference type="EMBL" id="SVE77386.1"/>
    </source>
</evidence>
<dbReference type="EMBL" id="LR007767">
    <property type="protein sequence ID" value="SVE77386.1"/>
    <property type="molecule type" value="mRNA"/>
</dbReference>
<dbReference type="AlphaFoldDB" id="A0A4Y7MA43"/>
<dbReference type="PANTHER" id="PTHR21641">
    <property type="entry name" value="TRANSLATION INITIATION FACTOR-RELATED"/>
    <property type="match status" value="1"/>
</dbReference>
<evidence type="ECO:0000256" key="3">
    <source>
        <dbReference type="ARBA" id="ARBA00022884"/>
    </source>
</evidence>
<dbReference type="SMART" id="SM00652">
    <property type="entry name" value="eIF1a"/>
    <property type="match status" value="1"/>
</dbReference>
<dbReference type="EMBL" id="LR008392">
    <property type="protein sequence ID" value="SVE78011.1"/>
    <property type="molecule type" value="mRNA"/>
</dbReference>
<proteinExistence type="evidence at transcript level"/>
<evidence type="ECO:0000313" key="10">
    <source>
        <dbReference type="EMBL" id="SVE78640.1"/>
    </source>
</evidence>
<comment type="similarity">
    <text evidence="1">Belongs to the EIF1AD family.</text>
</comment>
<name>A0A4Y7MA43_9CRUS</name>
<dbReference type="GO" id="GO:0003723">
    <property type="term" value="F:RNA binding"/>
    <property type="evidence" value="ECO:0007669"/>
    <property type="project" value="UniProtKB-KW"/>
</dbReference>
<evidence type="ECO:0000256" key="4">
    <source>
        <dbReference type="ARBA" id="ARBA00031998"/>
    </source>
</evidence>
<dbReference type="PANTHER" id="PTHR21641:SF0">
    <property type="entry name" value="RNA-BINDING PROTEIN EIF1AD-RELATED"/>
    <property type="match status" value="1"/>
</dbReference>
<gene>
    <name evidence="10" type="primary">EOG090X0KPP</name>
</gene>
<keyword evidence="3" id="KW-0694">RNA-binding</keyword>
<dbReference type="GO" id="GO:0003743">
    <property type="term" value="F:translation initiation factor activity"/>
    <property type="evidence" value="ECO:0007669"/>
    <property type="project" value="UniProtKB-UniRule"/>
</dbReference>
<dbReference type="EMBL" id="LR009021">
    <property type="protein sequence ID" value="SVE78640.1"/>
    <property type="molecule type" value="mRNA"/>
</dbReference>
<feature type="domain" description="S1-like" evidence="7">
    <location>
        <begin position="37"/>
        <end position="116"/>
    </location>
</feature>
<reference evidence="10" key="1">
    <citation type="submission" date="2018-08" db="EMBL/GenBank/DDBJ databases">
        <authorList>
            <person name="Cornetti L."/>
        </authorList>
    </citation>
    <scope>NUCLEOTIDE SEQUENCE</scope>
    <source>
        <strain evidence="9">IN-PA-1</strain>
        <strain evidence="8">US-AR</strain>
        <strain evidence="10">US-MO</strain>
    </source>
</reference>
<dbReference type="InterPro" id="IPR001253">
    <property type="entry name" value="TIF_eIF-1A"/>
</dbReference>